<dbReference type="OrthoDB" id="10293355at2759"/>
<feature type="signal peptide" evidence="1">
    <location>
        <begin position="1"/>
        <end position="18"/>
    </location>
</feature>
<gene>
    <name evidence="2" type="ORF">EJ03DRAFT_331289</name>
</gene>
<accession>A0A6G1KWU5</accession>
<dbReference type="EMBL" id="ML995901">
    <property type="protein sequence ID" value="KAF2765095.1"/>
    <property type="molecule type" value="Genomic_DNA"/>
</dbReference>
<dbReference type="PROSITE" id="PS51257">
    <property type="entry name" value="PROKAR_LIPOPROTEIN"/>
    <property type="match status" value="1"/>
</dbReference>
<feature type="chain" id="PRO_5026084481" evidence="1">
    <location>
        <begin position="19"/>
        <end position="176"/>
    </location>
</feature>
<dbReference type="Proteomes" id="UP000799436">
    <property type="component" value="Unassembled WGS sequence"/>
</dbReference>
<sequence>MFSRVVLLSTALLGLTTACRYDDSDVNPSTGVPNCYKWSVTQWSAGLVRRGAHYDFHVSGPDDGRRPHFLAYCTGEQAFAAPGVTAEYKVCDVQEGLTKGGNTSPTDQGNGLQVWAKLEPYDSAKADGIAKIWVKMQYSDESSAQWTQEGWYGATFNQFVGGGETFDINPGAVVGS</sequence>
<organism evidence="2 3">
    <name type="scientific">Teratosphaeria nubilosa</name>
    <dbReference type="NCBI Taxonomy" id="161662"/>
    <lineage>
        <taxon>Eukaryota</taxon>
        <taxon>Fungi</taxon>
        <taxon>Dikarya</taxon>
        <taxon>Ascomycota</taxon>
        <taxon>Pezizomycotina</taxon>
        <taxon>Dothideomycetes</taxon>
        <taxon>Dothideomycetidae</taxon>
        <taxon>Mycosphaerellales</taxon>
        <taxon>Teratosphaeriaceae</taxon>
        <taxon>Teratosphaeria</taxon>
    </lineage>
</organism>
<name>A0A6G1KWU5_9PEZI</name>
<evidence type="ECO:0000313" key="2">
    <source>
        <dbReference type="EMBL" id="KAF2765095.1"/>
    </source>
</evidence>
<keyword evidence="3" id="KW-1185">Reference proteome</keyword>
<proteinExistence type="predicted"/>
<evidence type="ECO:0000256" key="1">
    <source>
        <dbReference type="SAM" id="SignalP"/>
    </source>
</evidence>
<protein>
    <submittedName>
        <fullName evidence="2">Uncharacterized protein</fullName>
    </submittedName>
</protein>
<reference evidence="2" key="1">
    <citation type="journal article" date="2020" name="Stud. Mycol.">
        <title>101 Dothideomycetes genomes: a test case for predicting lifestyles and emergence of pathogens.</title>
        <authorList>
            <person name="Haridas S."/>
            <person name="Albert R."/>
            <person name="Binder M."/>
            <person name="Bloem J."/>
            <person name="Labutti K."/>
            <person name="Salamov A."/>
            <person name="Andreopoulos B."/>
            <person name="Baker S."/>
            <person name="Barry K."/>
            <person name="Bills G."/>
            <person name="Bluhm B."/>
            <person name="Cannon C."/>
            <person name="Castanera R."/>
            <person name="Culley D."/>
            <person name="Daum C."/>
            <person name="Ezra D."/>
            <person name="Gonzalez J."/>
            <person name="Henrissat B."/>
            <person name="Kuo A."/>
            <person name="Liang C."/>
            <person name="Lipzen A."/>
            <person name="Lutzoni F."/>
            <person name="Magnuson J."/>
            <person name="Mondo S."/>
            <person name="Nolan M."/>
            <person name="Ohm R."/>
            <person name="Pangilinan J."/>
            <person name="Park H.-J."/>
            <person name="Ramirez L."/>
            <person name="Alfaro M."/>
            <person name="Sun H."/>
            <person name="Tritt A."/>
            <person name="Yoshinaga Y."/>
            <person name="Zwiers L.-H."/>
            <person name="Turgeon B."/>
            <person name="Goodwin S."/>
            <person name="Spatafora J."/>
            <person name="Crous P."/>
            <person name="Grigoriev I."/>
        </authorList>
    </citation>
    <scope>NUCLEOTIDE SEQUENCE</scope>
    <source>
        <strain evidence="2">CBS 116005</strain>
    </source>
</reference>
<dbReference type="AlphaFoldDB" id="A0A6G1KWU5"/>
<keyword evidence="1" id="KW-0732">Signal</keyword>
<evidence type="ECO:0000313" key="3">
    <source>
        <dbReference type="Proteomes" id="UP000799436"/>
    </source>
</evidence>